<keyword evidence="3 8" id="KW-0812">Transmembrane</keyword>
<evidence type="ECO:0000256" key="7">
    <source>
        <dbReference type="ARBA" id="ARBA00023180"/>
    </source>
</evidence>
<comment type="subcellular location">
    <subcellularLocation>
        <location evidence="1">Cell membrane</location>
        <topology evidence="1">Multi-pass membrane protein</topology>
    </subcellularLocation>
</comment>
<dbReference type="PANTHER" id="PTHR42643:SF38">
    <property type="entry name" value="IONOTROPIC RECEPTOR 100A"/>
    <property type="match status" value="1"/>
</dbReference>
<keyword evidence="7" id="KW-0325">Glycoprotein</keyword>
<evidence type="ECO:0000256" key="2">
    <source>
        <dbReference type="ARBA" id="ARBA00022475"/>
    </source>
</evidence>
<sequence>MTEKLPHFSNLGANISFLTQVCENTLNRSKLRLAYLVNLSQDTHCTQLVQYLHSNSIATITSSLADTNLYATDELSKSMIFVVDDCSDIINFMLGSMYGSRDSNLDSIHHPSKLQSLSENATSTYRRSAFPNICILHDPKTGAIVRDHTRPCDQTIEITIEDIKDGSYLRDDLLNFTGGAYGQVWNPDNYLVFVVLSGGNGQALACDLFFTFRLIWRIFKGRKTVICSMIECYWYDSFFNKTHVYRGSRGEEYFDFAWRSMNGKQYNYYDVSEFLYQNIDQRTGLREWQMSVSSVVSLLGKLRSGRIVLPPVGLYTELEEYKFAVKYDLIILLIDAIPRLRSKNFENFDQTPVTDFGSLCLSVPREGFKPLYLTVFKCFNLTVWVCLLVTIGTFLLLQHFHKWFQLRKLRHFYSEYEIIQYEGLSTALTIYRYLLCVAQPRLLLGKLPSGKILFGIFAFAAIVLNTLLQSGMMNILNTRVRYDDIDTLQQFAESDLLVQSSNLVLDRDFFMTEEGFHYILKRLVGSFSYSNEILISNILYNYNYTFEFSANSMCPWCESIVRQSMFKVAATSVLENLRAIMASDAFLTITSSRVPNKNWIVFDFGLTFEYHTLRECFASYPLSYFIPRHMFARDEVNYLLQRSFEVGIVAKSYEEDMFLSDLFEKELFLEMEIPTDRGTGGV</sequence>
<keyword evidence="2" id="KW-1003">Cell membrane</keyword>
<feature type="transmembrane region" description="Helical" evidence="8">
    <location>
        <begin position="452"/>
        <end position="472"/>
    </location>
</feature>
<keyword evidence="5 8" id="KW-0472">Membrane</keyword>
<protein>
    <recommendedName>
        <fullName evidence="11">Ionotropic receptor</fullName>
    </recommendedName>
</protein>
<keyword evidence="4 8" id="KW-1133">Transmembrane helix</keyword>
<organism evidence="9 10">
    <name type="scientific">Bemisia tabaci</name>
    <name type="common">Sweetpotato whitefly</name>
    <name type="synonym">Aleurodes tabaci</name>
    <dbReference type="NCBI Taxonomy" id="7038"/>
    <lineage>
        <taxon>Eukaryota</taxon>
        <taxon>Metazoa</taxon>
        <taxon>Ecdysozoa</taxon>
        <taxon>Arthropoda</taxon>
        <taxon>Hexapoda</taxon>
        <taxon>Insecta</taxon>
        <taxon>Pterygota</taxon>
        <taxon>Neoptera</taxon>
        <taxon>Paraneoptera</taxon>
        <taxon>Hemiptera</taxon>
        <taxon>Sternorrhyncha</taxon>
        <taxon>Aleyrodoidea</taxon>
        <taxon>Aleyrodidae</taxon>
        <taxon>Aleyrodinae</taxon>
        <taxon>Bemisia</taxon>
    </lineage>
</organism>
<evidence type="ECO:0000256" key="6">
    <source>
        <dbReference type="ARBA" id="ARBA00023170"/>
    </source>
</evidence>
<evidence type="ECO:0000256" key="3">
    <source>
        <dbReference type="ARBA" id="ARBA00022692"/>
    </source>
</evidence>
<name>A0A9P0EXE4_BEMTA</name>
<keyword evidence="10" id="KW-1185">Reference proteome</keyword>
<dbReference type="EMBL" id="OU963871">
    <property type="protein sequence ID" value="CAH0382950.1"/>
    <property type="molecule type" value="Genomic_DNA"/>
</dbReference>
<evidence type="ECO:0000313" key="9">
    <source>
        <dbReference type="EMBL" id="CAH0382950.1"/>
    </source>
</evidence>
<keyword evidence="6" id="KW-0675">Receptor</keyword>
<dbReference type="AlphaFoldDB" id="A0A9P0EXE4"/>
<dbReference type="Proteomes" id="UP001152759">
    <property type="component" value="Chromosome 10"/>
</dbReference>
<evidence type="ECO:0000256" key="5">
    <source>
        <dbReference type="ARBA" id="ARBA00023136"/>
    </source>
</evidence>
<evidence type="ECO:0000256" key="8">
    <source>
        <dbReference type="SAM" id="Phobius"/>
    </source>
</evidence>
<dbReference type="GO" id="GO:0005886">
    <property type="term" value="C:plasma membrane"/>
    <property type="evidence" value="ECO:0007669"/>
    <property type="project" value="UniProtKB-SubCell"/>
</dbReference>
<dbReference type="PANTHER" id="PTHR42643">
    <property type="entry name" value="IONOTROPIC RECEPTOR 20A-RELATED"/>
    <property type="match status" value="1"/>
</dbReference>
<feature type="transmembrane region" description="Helical" evidence="8">
    <location>
        <begin position="371"/>
        <end position="397"/>
    </location>
</feature>
<accession>A0A9P0EXE4</accession>
<gene>
    <name evidence="9" type="ORF">BEMITA_LOCUS2439</name>
</gene>
<proteinExistence type="predicted"/>
<evidence type="ECO:0008006" key="11">
    <source>
        <dbReference type="Google" id="ProtNLM"/>
    </source>
</evidence>
<evidence type="ECO:0000256" key="1">
    <source>
        <dbReference type="ARBA" id="ARBA00004651"/>
    </source>
</evidence>
<evidence type="ECO:0000256" key="4">
    <source>
        <dbReference type="ARBA" id="ARBA00022989"/>
    </source>
</evidence>
<reference evidence="9" key="1">
    <citation type="submission" date="2021-12" db="EMBL/GenBank/DDBJ databases">
        <authorList>
            <person name="King R."/>
        </authorList>
    </citation>
    <scope>NUCLEOTIDE SEQUENCE</scope>
</reference>
<dbReference type="InterPro" id="IPR052192">
    <property type="entry name" value="Insect_Ionotropic_Sensory_Rcpt"/>
</dbReference>
<evidence type="ECO:0000313" key="10">
    <source>
        <dbReference type="Proteomes" id="UP001152759"/>
    </source>
</evidence>